<dbReference type="InterPro" id="IPR007946">
    <property type="entry name" value="AAR2"/>
</dbReference>
<evidence type="ECO:0000259" key="3">
    <source>
        <dbReference type="Pfam" id="PF05282"/>
    </source>
</evidence>
<feature type="region of interest" description="Disordered" evidence="2">
    <location>
        <begin position="131"/>
        <end position="166"/>
    </location>
</feature>
<dbReference type="InterPro" id="IPR033647">
    <property type="entry name" value="Aar2_N"/>
</dbReference>
<dbReference type="InterPro" id="IPR038514">
    <property type="entry name" value="AAR2_C_sf"/>
</dbReference>
<evidence type="ECO:0000256" key="2">
    <source>
        <dbReference type="SAM" id="MobiDB-lite"/>
    </source>
</evidence>
<feature type="compositionally biased region" description="Acidic residues" evidence="2">
    <location>
        <begin position="324"/>
        <end position="333"/>
    </location>
</feature>
<evidence type="ECO:0000256" key="1">
    <source>
        <dbReference type="ARBA" id="ARBA00006281"/>
    </source>
</evidence>
<evidence type="ECO:0000313" key="5">
    <source>
        <dbReference type="EMBL" id="PWZ03170.1"/>
    </source>
</evidence>
<dbReference type="PANTHER" id="PTHR12689:SF4">
    <property type="entry name" value="PROTEIN AAR2 HOMOLOG"/>
    <property type="match status" value="1"/>
</dbReference>
<dbReference type="STRING" id="1882483.A0A317XYZ8"/>
<evidence type="ECO:0000313" key="6">
    <source>
        <dbReference type="Proteomes" id="UP000246740"/>
    </source>
</evidence>
<dbReference type="InParanoid" id="A0A317XYZ8"/>
<feature type="domain" description="AAR2 N-terminal" evidence="4">
    <location>
        <begin position="29"/>
        <end position="213"/>
    </location>
</feature>
<feature type="compositionally biased region" description="Acidic residues" evidence="2">
    <location>
        <begin position="571"/>
        <end position="584"/>
    </location>
</feature>
<sequence length="591" mass="64994">MSGTRATYNGHGEGYTQAQARRLFATHGFWLLEGLPERTQLSIDAHVDGFLTNSQFSGIKFLPSGWHCLAWHTPNTASVSTAEHGHEQEPSQIEPPTLAAHGAIRNATLRWFEPGEVVVRCLDPINQELVAPSAASSHRQGDQSRRRKRIRRNIKPNEPTGNMSMAVSPDVLKSIDGGMLAYPRKAWAKWTRATRHLSLRSGSLGRAVVARVVGVNPDTSDAEFDTLSSGRLEDSLIHGENDLADRFAQGGDMGREEGGKRIWGKSRREADELPSERFEILPEDDTVASFELHGAECDTGALQKRKRDAGDRGSSKTIPSSDTPSEDDRDDDESLHFTTFDLRRSWPPSAMGAELTRWSRDKSWLLENVIARALVAVDAKGQPSTCTPVSGQRSDGSAHEALLAEHELAFVTFVMSHNGYCWDRWKDTIALFCRSAARLGASSLWDLHPSVSTVALNKDVPAEAARAIAAVDLSAHTAFIETLQAQFDLLDDDFWSTQTSDADERWMRAELDSLRASIGRALATQAAVGTSGSGHLTVEAGQRLVTAWRNLSHLTRDKFSWQLDSKLDEEAEVEGDLEAEEGEDAPVVVEL</sequence>
<dbReference type="InterPro" id="IPR033648">
    <property type="entry name" value="AAR2_C"/>
</dbReference>
<dbReference type="Pfam" id="PF20981">
    <property type="entry name" value="AAR2_1st"/>
    <property type="match status" value="1"/>
</dbReference>
<dbReference type="Proteomes" id="UP000246740">
    <property type="component" value="Unassembled WGS sequence"/>
</dbReference>
<accession>A0A317XYZ8</accession>
<name>A0A317XYZ8_9BASI</name>
<gene>
    <name evidence="5" type="ORF">BCV70DRAFT_12744</name>
</gene>
<dbReference type="Pfam" id="PF05282">
    <property type="entry name" value="AAR2"/>
    <property type="match status" value="1"/>
</dbReference>
<dbReference type="InterPro" id="IPR038516">
    <property type="entry name" value="AAR2_N_sf"/>
</dbReference>
<protein>
    <submittedName>
        <fullName evidence="5">Uncharacterized protein</fullName>
    </submittedName>
</protein>
<feature type="region of interest" description="Disordered" evidence="2">
    <location>
        <begin position="246"/>
        <end position="268"/>
    </location>
</feature>
<reference evidence="5 6" key="1">
    <citation type="journal article" date="2018" name="Mol. Biol. Evol.">
        <title>Broad Genomic Sampling Reveals a Smut Pathogenic Ancestry of the Fungal Clade Ustilaginomycotina.</title>
        <authorList>
            <person name="Kijpornyongpan T."/>
            <person name="Mondo S.J."/>
            <person name="Barry K."/>
            <person name="Sandor L."/>
            <person name="Lee J."/>
            <person name="Lipzen A."/>
            <person name="Pangilinan J."/>
            <person name="LaButti K."/>
            <person name="Hainaut M."/>
            <person name="Henrissat B."/>
            <person name="Grigoriev I.V."/>
            <person name="Spatafora J.W."/>
            <person name="Aime M.C."/>
        </authorList>
    </citation>
    <scope>NUCLEOTIDE SEQUENCE [LARGE SCALE GENOMIC DNA]</scope>
    <source>
        <strain evidence="5 6">MCA 3645</strain>
    </source>
</reference>
<keyword evidence="6" id="KW-1185">Reference proteome</keyword>
<dbReference type="Gene3D" id="1.25.40.550">
    <property type="entry name" value="Aar2, C-terminal domain-like"/>
    <property type="match status" value="1"/>
</dbReference>
<evidence type="ECO:0000259" key="4">
    <source>
        <dbReference type="Pfam" id="PF20981"/>
    </source>
</evidence>
<dbReference type="OrthoDB" id="201752at2759"/>
<proteinExistence type="inferred from homology"/>
<dbReference type="AlphaFoldDB" id="A0A317XYZ8"/>
<feature type="region of interest" description="Disordered" evidence="2">
    <location>
        <begin position="571"/>
        <end position="591"/>
    </location>
</feature>
<feature type="region of interest" description="Disordered" evidence="2">
    <location>
        <begin position="301"/>
        <end position="333"/>
    </location>
</feature>
<dbReference type="Gene3D" id="2.60.34.20">
    <property type="match status" value="1"/>
</dbReference>
<organism evidence="5 6">
    <name type="scientific">Testicularia cyperi</name>
    <dbReference type="NCBI Taxonomy" id="1882483"/>
    <lineage>
        <taxon>Eukaryota</taxon>
        <taxon>Fungi</taxon>
        <taxon>Dikarya</taxon>
        <taxon>Basidiomycota</taxon>
        <taxon>Ustilaginomycotina</taxon>
        <taxon>Ustilaginomycetes</taxon>
        <taxon>Ustilaginales</taxon>
        <taxon>Anthracoideaceae</taxon>
        <taxon>Testicularia</taxon>
    </lineage>
</organism>
<dbReference type="CDD" id="cd13778">
    <property type="entry name" value="Aar2_C"/>
    <property type="match status" value="1"/>
</dbReference>
<feature type="domain" description="AAR2 C-terminal" evidence="3">
    <location>
        <begin position="337"/>
        <end position="564"/>
    </location>
</feature>
<feature type="compositionally biased region" description="Basic residues" evidence="2">
    <location>
        <begin position="145"/>
        <end position="154"/>
    </location>
</feature>
<dbReference type="EMBL" id="KZ819188">
    <property type="protein sequence ID" value="PWZ03170.1"/>
    <property type="molecule type" value="Genomic_DNA"/>
</dbReference>
<dbReference type="PANTHER" id="PTHR12689">
    <property type="entry name" value="A1 CISTRON SPLICING FACTOR AAR2-RELATED"/>
    <property type="match status" value="1"/>
</dbReference>
<comment type="similarity">
    <text evidence="1">Belongs to the AAR2 family.</text>
</comment>
<dbReference type="CDD" id="cd13777">
    <property type="entry name" value="Aar2_N"/>
    <property type="match status" value="1"/>
</dbReference>
<feature type="compositionally biased region" description="Basic and acidic residues" evidence="2">
    <location>
        <begin position="253"/>
        <end position="268"/>
    </location>
</feature>
<dbReference type="GO" id="GO:0000244">
    <property type="term" value="P:spliceosomal tri-snRNP complex assembly"/>
    <property type="evidence" value="ECO:0007669"/>
    <property type="project" value="TreeGrafter"/>
</dbReference>